<keyword evidence="4" id="KW-1185">Reference proteome</keyword>
<evidence type="ECO:0000256" key="1">
    <source>
        <dbReference type="SAM" id="MobiDB-lite"/>
    </source>
</evidence>
<accession>A0A0F6SGW6</accession>
<keyword evidence="2" id="KW-0732">Signal</keyword>
<dbReference type="Proteomes" id="UP000034883">
    <property type="component" value="Chromosome"/>
</dbReference>
<dbReference type="AlphaFoldDB" id="A0A0F6SGW6"/>
<evidence type="ECO:0000256" key="2">
    <source>
        <dbReference type="SAM" id="SignalP"/>
    </source>
</evidence>
<feature type="region of interest" description="Disordered" evidence="1">
    <location>
        <begin position="18"/>
        <end position="37"/>
    </location>
</feature>
<evidence type="ECO:0000313" key="3">
    <source>
        <dbReference type="EMBL" id="AKF09409.1"/>
    </source>
</evidence>
<dbReference type="EMBL" id="CP011125">
    <property type="protein sequence ID" value="AKF09409.1"/>
    <property type="molecule type" value="Genomic_DNA"/>
</dbReference>
<feature type="signal peptide" evidence="2">
    <location>
        <begin position="1"/>
        <end position="18"/>
    </location>
</feature>
<gene>
    <name evidence="3" type="ORF">DB32_006558</name>
</gene>
<dbReference type="RefSeq" id="WP_053236455.1">
    <property type="nucleotide sequence ID" value="NZ_CP011125.1"/>
</dbReference>
<protein>
    <recommendedName>
        <fullName evidence="5">Tryptophan synthase alpha chain</fullName>
    </recommendedName>
</protein>
<feature type="chain" id="PRO_5002509543" description="Tryptophan synthase alpha chain" evidence="2">
    <location>
        <begin position="19"/>
        <end position="241"/>
    </location>
</feature>
<evidence type="ECO:0008006" key="5">
    <source>
        <dbReference type="Google" id="ProtNLM"/>
    </source>
</evidence>
<organism evidence="3 4">
    <name type="scientific">Sandaracinus amylolyticus</name>
    <dbReference type="NCBI Taxonomy" id="927083"/>
    <lineage>
        <taxon>Bacteria</taxon>
        <taxon>Pseudomonadati</taxon>
        <taxon>Myxococcota</taxon>
        <taxon>Polyangia</taxon>
        <taxon>Polyangiales</taxon>
        <taxon>Sandaracinaceae</taxon>
        <taxon>Sandaracinus</taxon>
    </lineage>
</organism>
<dbReference type="OrthoDB" id="5516157at2"/>
<dbReference type="STRING" id="927083.DB32_006558"/>
<dbReference type="PROSITE" id="PS51257">
    <property type="entry name" value="PROKAR_LIPOPROTEIN"/>
    <property type="match status" value="1"/>
</dbReference>
<dbReference type="KEGG" id="samy:DB32_006558"/>
<name>A0A0F6SGW6_9BACT</name>
<proteinExistence type="predicted"/>
<sequence>MRQLVPLFALLVAAGCSASHDRGPVDPPDVDGGRRDGGHDLGCARDVGPIAPPFWCVQADGHVCGDVQRVPDCVGTEWQCPATWRRSDEVECWCSGRPPSTSCTCTPTGWSCALDAGVSGECPSEPGAAEGTPCAEEGRSCGRCTDSCGFCNILRCESGQWMRLEAHPRPPPCTPFECGPELRCAVEFEYCERVRSDVGGFPDDYACRALPASCSSCDCLPESGTCERGSEGGLTVTFPGG</sequence>
<evidence type="ECO:0000313" key="4">
    <source>
        <dbReference type="Proteomes" id="UP000034883"/>
    </source>
</evidence>
<reference evidence="3 4" key="1">
    <citation type="submission" date="2015-03" db="EMBL/GenBank/DDBJ databases">
        <title>Genome assembly of Sandaracinus amylolyticus DSM 53668.</title>
        <authorList>
            <person name="Sharma G."/>
            <person name="Subramanian S."/>
        </authorList>
    </citation>
    <scope>NUCLEOTIDE SEQUENCE [LARGE SCALE GENOMIC DNA]</scope>
    <source>
        <strain evidence="3 4">DSM 53668</strain>
    </source>
</reference>